<evidence type="ECO:0000256" key="2">
    <source>
        <dbReference type="ARBA" id="ARBA00011900"/>
    </source>
</evidence>
<comment type="catalytic activity">
    <reaction evidence="8">
        <text>a 2'-deoxyadenosine in DNA + S-adenosyl-L-methionine = an N(6)-methyl-2'-deoxyadenosine in DNA + S-adenosyl-L-homocysteine + H(+)</text>
        <dbReference type="Rhea" id="RHEA:15197"/>
        <dbReference type="Rhea" id="RHEA-COMP:12418"/>
        <dbReference type="Rhea" id="RHEA-COMP:12419"/>
        <dbReference type="ChEBI" id="CHEBI:15378"/>
        <dbReference type="ChEBI" id="CHEBI:57856"/>
        <dbReference type="ChEBI" id="CHEBI:59789"/>
        <dbReference type="ChEBI" id="CHEBI:90615"/>
        <dbReference type="ChEBI" id="CHEBI:90616"/>
        <dbReference type="EC" id="2.1.1.72"/>
    </reaction>
</comment>
<evidence type="ECO:0000313" key="11">
    <source>
        <dbReference type="EMBL" id="SLM52763.1"/>
    </source>
</evidence>
<dbReference type="PANTHER" id="PTHR42933:SF3">
    <property type="entry name" value="TYPE I RESTRICTION ENZYME MJAVIII METHYLASE SUBUNIT"/>
    <property type="match status" value="1"/>
</dbReference>
<evidence type="ECO:0000256" key="1">
    <source>
        <dbReference type="ARBA" id="ARBA00010923"/>
    </source>
</evidence>
<dbReference type="Gene3D" id="3.40.50.150">
    <property type="entry name" value="Vaccinia Virus protein VP39"/>
    <property type="match status" value="1"/>
</dbReference>
<dbReference type="InterPro" id="IPR044946">
    <property type="entry name" value="Restrct_endonuc_typeI_TRD_sf"/>
</dbReference>
<keyword evidence="7" id="KW-0238">DNA-binding</keyword>
<evidence type="ECO:0000256" key="5">
    <source>
        <dbReference type="ARBA" id="ARBA00022691"/>
    </source>
</evidence>
<dbReference type="SUPFAM" id="SSF116734">
    <property type="entry name" value="DNA methylase specificity domain"/>
    <property type="match status" value="1"/>
</dbReference>
<dbReference type="EC" id="2.1.1.72" evidence="2"/>
<dbReference type="CDD" id="cd02440">
    <property type="entry name" value="AdoMet_MTases"/>
    <property type="match status" value="1"/>
</dbReference>
<dbReference type="EMBL" id="FWEY01000009">
    <property type="protein sequence ID" value="SLM52763.1"/>
    <property type="molecule type" value="Genomic_DNA"/>
</dbReference>
<organism evidence="11 12">
    <name type="scientific">Trichococcus pasteurii</name>
    <dbReference type="NCBI Taxonomy" id="43064"/>
    <lineage>
        <taxon>Bacteria</taxon>
        <taxon>Bacillati</taxon>
        <taxon>Bacillota</taxon>
        <taxon>Bacilli</taxon>
        <taxon>Lactobacillales</taxon>
        <taxon>Carnobacteriaceae</taxon>
        <taxon>Trichococcus</taxon>
    </lineage>
</organism>
<evidence type="ECO:0000256" key="6">
    <source>
        <dbReference type="ARBA" id="ARBA00022747"/>
    </source>
</evidence>
<dbReference type="Pfam" id="PF01420">
    <property type="entry name" value="Methylase_S"/>
    <property type="match status" value="1"/>
</dbReference>
<dbReference type="GO" id="GO:0009007">
    <property type="term" value="F:site-specific DNA-methyltransferase (adenine-specific) activity"/>
    <property type="evidence" value="ECO:0007669"/>
    <property type="project" value="UniProtKB-EC"/>
</dbReference>
<dbReference type="Pfam" id="PF02384">
    <property type="entry name" value="N6_Mtase"/>
    <property type="match status" value="1"/>
</dbReference>
<protein>
    <recommendedName>
        <fullName evidence="2">site-specific DNA-methyltransferase (adenine-specific)</fullName>
        <ecNumber evidence="2">2.1.1.72</ecNumber>
    </recommendedName>
</protein>
<evidence type="ECO:0000256" key="4">
    <source>
        <dbReference type="ARBA" id="ARBA00022679"/>
    </source>
</evidence>
<reference evidence="12" key="1">
    <citation type="submission" date="2016-04" db="EMBL/GenBank/DDBJ databases">
        <authorList>
            <person name="Strepis N."/>
        </authorList>
    </citation>
    <scope>NUCLEOTIDE SEQUENCE [LARGE SCALE GENOMIC DNA]</scope>
</reference>
<dbReference type="GO" id="GO:0032259">
    <property type="term" value="P:methylation"/>
    <property type="evidence" value="ECO:0007669"/>
    <property type="project" value="UniProtKB-KW"/>
</dbReference>
<keyword evidence="12" id="KW-1185">Reference proteome</keyword>
<keyword evidence="5" id="KW-0949">S-adenosyl-L-methionine</keyword>
<feature type="domain" description="Type I restriction modification DNA specificity" evidence="9">
    <location>
        <begin position="411"/>
        <end position="567"/>
    </location>
</feature>
<dbReference type="STRING" id="43064.SAMN04488086_1167"/>
<dbReference type="AlphaFoldDB" id="A0A1W1IJ44"/>
<keyword evidence="6" id="KW-0680">Restriction system</keyword>
<dbReference type="InterPro" id="IPR029063">
    <property type="entry name" value="SAM-dependent_MTases_sf"/>
</dbReference>
<dbReference type="PANTHER" id="PTHR42933">
    <property type="entry name" value="SLR6095 PROTEIN"/>
    <property type="match status" value="1"/>
</dbReference>
<dbReference type="PRINTS" id="PR00507">
    <property type="entry name" value="N12N6MTFRASE"/>
</dbReference>
<evidence type="ECO:0000313" key="12">
    <source>
        <dbReference type="Proteomes" id="UP000195985"/>
    </source>
</evidence>
<proteinExistence type="inferred from homology"/>
<evidence type="ECO:0000256" key="8">
    <source>
        <dbReference type="ARBA" id="ARBA00047942"/>
    </source>
</evidence>
<accession>A0A1W1IJ44</accession>
<evidence type="ECO:0000256" key="7">
    <source>
        <dbReference type="ARBA" id="ARBA00023125"/>
    </source>
</evidence>
<evidence type="ECO:0000256" key="3">
    <source>
        <dbReference type="ARBA" id="ARBA00022603"/>
    </source>
</evidence>
<keyword evidence="4 11" id="KW-0808">Transferase</keyword>
<dbReference type="SUPFAM" id="SSF53335">
    <property type="entry name" value="S-adenosyl-L-methionine-dependent methyltransferases"/>
    <property type="match status" value="1"/>
</dbReference>
<dbReference type="InterPro" id="IPR003356">
    <property type="entry name" value="DNA_methylase_A-5"/>
</dbReference>
<feature type="domain" description="DNA methylase adenine-specific" evidence="10">
    <location>
        <begin position="119"/>
        <end position="389"/>
    </location>
</feature>
<gene>
    <name evidence="11" type="ORF">TPAS_2470</name>
</gene>
<dbReference type="InterPro" id="IPR000055">
    <property type="entry name" value="Restrct_endonuc_typeI_TRD"/>
</dbReference>
<dbReference type="GO" id="GO:0008170">
    <property type="term" value="F:N-methyltransferase activity"/>
    <property type="evidence" value="ECO:0007669"/>
    <property type="project" value="InterPro"/>
</dbReference>
<dbReference type="RefSeq" id="WP_143091139.1">
    <property type="nucleotide sequence ID" value="NZ_FONM01000016.1"/>
</dbReference>
<evidence type="ECO:0000259" key="10">
    <source>
        <dbReference type="Pfam" id="PF02384"/>
    </source>
</evidence>
<comment type="similarity">
    <text evidence="1">Belongs to the type-I restriction system S methylase family.</text>
</comment>
<dbReference type="GO" id="GO:0003677">
    <property type="term" value="F:DNA binding"/>
    <property type="evidence" value="ECO:0007669"/>
    <property type="project" value="UniProtKB-KW"/>
</dbReference>
<dbReference type="GO" id="GO:0009307">
    <property type="term" value="P:DNA restriction-modification system"/>
    <property type="evidence" value="ECO:0007669"/>
    <property type="project" value="UniProtKB-KW"/>
</dbReference>
<dbReference type="Gene3D" id="3.90.220.20">
    <property type="entry name" value="DNA methylase specificity domains"/>
    <property type="match status" value="1"/>
</dbReference>
<dbReference type="InterPro" id="IPR051537">
    <property type="entry name" value="DNA_Adenine_Mtase"/>
</dbReference>
<name>A0A1W1IJ44_9LACT</name>
<dbReference type="Proteomes" id="UP000195985">
    <property type="component" value="Unassembled WGS sequence"/>
</dbReference>
<dbReference type="OrthoDB" id="9814572at2"/>
<keyword evidence="3 11" id="KW-0489">Methyltransferase</keyword>
<sequence>MNKLNTKELLYRLTSELRGKMSMDDLSKLVVVCIFISHDNRRTLSELMQLHKNELYNRLYEKEQETGIELNALGFSGILSTLSTETVLEVYKFLLSIDPQNDSDLVMDMTVSSADFSVTPKSINKLMIALADINEESRILDPAFGIGSTYEEVLERNPGQKIVGQELNPTIYSFALVYLYCLGATGTEVFQGDSISAPRFTNQKFDRVITNAPFGIRATNETWHMVQNDPYNRFRYGLPPKSSLDWAFIMNGLEALEGEGKAVFSVSNSALFMGGQVTKIRENFLAADLIEAVIALPSGLFSPYTQIPTAILVINKNKQRLINKIRMINATSVPIIKTKASVTLAEESLRKIIEAYEGNDDAEGFVKSVDSDEIRKQDSILLPEQYVKDTVYKIDDDMVIEIDAAKWTEADTVKLADIAEIYRGFNAISSDEAADGKYAFIKISDLNNQEVEFSKLAKGNVKENTKVENYQIQKGDILLSARGTTDKFARITEDRAHTLVTQNLVGIRPKKNMVDSRWLLEYLTSPLGLAELASIRVGTTIAQLPMKGLATVKVPKLPLEEQKKMMDAYQGERSLLDKQLSEITMKIQQQKEQLYQEMGITDVYTQRKEEK</sequence>
<evidence type="ECO:0000259" key="9">
    <source>
        <dbReference type="Pfam" id="PF01420"/>
    </source>
</evidence>